<gene>
    <name evidence="7" type="ORF">RRG08_011757</name>
</gene>
<feature type="transmembrane region" description="Helical" evidence="5">
    <location>
        <begin position="37"/>
        <end position="64"/>
    </location>
</feature>
<evidence type="ECO:0000256" key="4">
    <source>
        <dbReference type="ARBA" id="ARBA00023136"/>
    </source>
</evidence>
<organism evidence="7 8">
    <name type="scientific">Elysia crispata</name>
    <name type="common">lettuce slug</name>
    <dbReference type="NCBI Taxonomy" id="231223"/>
    <lineage>
        <taxon>Eukaryota</taxon>
        <taxon>Metazoa</taxon>
        <taxon>Spiralia</taxon>
        <taxon>Lophotrochozoa</taxon>
        <taxon>Mollusca</taxon>
        <taxon>Gastropoda</taxon>
        <taxon>Heterobranchia</taxon>
        <taxon>Euthyneura</taxon>
        <taxon>Panpulmonata</taxon>
        <taxon>Sacoglossa</taxon>
        <taxon>Placobranchoidea</taxon>
        <taxon>Plakobranchidae</taxon>
        <taxon>Elysia</taxon>
    </lineage>
</organism>
<feature type="transmembrane region" description="Helical" evidence="5">
    <location>
        <begin position="116"/>
        <end position="137"/>
    </location>
</feature>
<feature type="transmembrane region" description="Helical" evidence="5">
    <location>
        <begin position="158"/>
        <end position="184"/>
    </location>
</feature>
<evidence type="ECO:0000256" key="5">
    <source>
        <dbReference type="SAM" id="Phobius"/>
    </source>
</evidence>
<evidence type="ECO:0000256" key="1">
    <source>
        <dbReference type="ARBA" id="ARBA00004370"/>
    </source>
</evidence>
<dbReference type="PROSITE" id="PS50262">
    <property type="entry name" value="G_PROTEIN_RECEP_F1_2"/>
    <property type="match status" value="1"/>
</dbReference>
<dbReference type="GO" id="GO:0016020">
    <property type="term" value="C:membrane"/>
    <property type="evidence" value="ECO:0007669"/>
    <property type="project" value="UniProtKB-SubCell"/>
</dbReference>
<accession>A0AAE1CEQ0</accession>
<dbReference type="PANTHER" id="PTHR46641:SF18">
    <property type="entry name" value="G-PROTEIN COUPLED RECEPTORS FAMILY 1 PROFILE DOMAIN-CONTAINING PROTEIN"/>
    <property type="match status" value="1"/>
</dbReference>
<feature type="transmembrane region" description="Helical" evidence="5">
    <location>
        <begin position="76"/>
        <end position="96"/>
    </location>
</feature>
<dbReference type="InterPro" id="IPR052954">
    <property type="entry name" value="GPCR-Ligand_Int"/>
</dbReference>
<evidence type="ECO:0000313" key="7">
    <source>
        <dbReference type="EMBL" id="KAK3691555.1"/>
    </source>
</evidence>
<comment type="caution">
    <text evidence="7">The sequence shown here is derived from an EMBL/GenBank/DDBJ whole genome shotgun (WGS) entry which is preliminary data.</text>
</comment>
<reference evidence="7" key="1">
    <citation type="journal article" date="2023" name="G3 (Bethesda)">
        <title>A reference genome for the long-term kleptoplast-retaining sea slug Elysia crispata morphotype clarki.</title>
        <authorList>
            <person name="Eastman K.E."/>
            <person name="Pendleton A.L."/>
            <person name="Shaikh M.A."/>
            <person name="Suttiyut T."/>
            <person name="Ogas R."/>
            <person name="Tomko P."/>
            <person name="Gavelis G."/>
            <person name="Widhalm J.R."/>
            <person name="Wisecaver J.H."/>
        </authorList>
    </citation>
    <scope>NUCLEOTIDE SEQUENCE</scope>
    <source>
        <strain evidence="7">ECLA1</strain>
    </source>
</reference>
<comment type="subcellular location">
    <subcellularLocation>
        <location evidence="1">Membrane</location>
    </subcellularLocation>
</comment>
<dbReference type="PANTHER" id="PTHR46641">
    <property type="entry name" value="FMRFAMIDE RECEPTOR-RELATED"/>
    <property type="match status" value="1"/>
</dbReference>
<feature type="domain" description="G-protein coupled receptors family 1 profile" evidence="6">
    <location>
        <begin position="55"/>
        <end position="270"/>
    </location>
</feature>
<dbReference type="Proteomes" id="UP001283361">
    <property type="component" value="Unassembled WGS sequence"/>
</dbReference>
<sequence>MGSLGFVEIATGAMNTSMDDVKFPIQPLLTYDGLYNILSYLLSISIPICIFGIFSNIVNILVFFKMGFSSPTNISLFCLAIADLLTLCFALIASLGNHPAFQDVDLSFSMRDLTRVGAHVYFSSCAIGSWITAVINMERSVCVVFPMKVKQIFTRKTTVSLVVAMVIYQIASGLPRSFAAQLAWSTSALTNRTIVSYVVLNPELVGLSFLVSFPIPNMACFTLVILGTFFLISSFKQSRQLRSKMSGTGEKSNKLSNKDVRLIRSMIFFLQSISVGPLQTSCYTLSLPPIRLYRWIIHILDICILFFS</sequence>
<dbReference type="InterPro" id="IPR017452">
    <property type="entry name" value="GPCR_Rhodpsn_7TM"/>
</dbReference>
<feature type="transmembrane region" description="Helical" evidence="5">
    <location>
        <begin position="204"/>
        <end position="232"/>
    </location>
</feature>
<dbReference type="EMBL" id="JAWDGP010008090">
    <property type="protein sequence ID" value="KAK3691555.1"/>
    <property type="molecule type" value="Genomic_DNA"/>
</dbReference>
<name>A0AAE1CEQ0_9GAST</name>
<evidence type="ECO:0000313" key="8">
    <source>
        <dbReference type="Proteomes" id="UP001283361"/>
    </source>
</evidence>
<dbReference type="AlphaFoldDB" id="A0AAE1CEQ0"/>
<keyword evidence="4 5" id="KW-0472">Membrane</keyword>
<keyword evidence="3 5" id="KW-1133">Transmembrane helix</keyword>
<protein>
    <recommendedName>
        <fullName evidence="6">G-protein coupled receptors family 1 profile domain-containing protein</fullName>
    </recommendedName>
</protein>
<dbReference type="SUPFAM" id="SSF81321">
    <property type="entry name" value="Family A G protein-coupled receptor-like"/>
    <property type="match status" value="1"/>
</dbReference>
<evidence type="ECO:0000259" key="6">
    <source>
        <dbReference type="PROSITE" id="PS50262"/>
    </source>
</evidence>
<proteinExistence type="predicted"/>
<dbReference type="Gene3D" id="1.20.1070.10">
    <property type="entry name" value="Rhodopsin 7-helix transmembrane proteins"/>
    <property type="match status" value="1"/>
</dbReference>
<keyword evidence="8" id="KW-1185">Reference proteome</keyword>
<evidence type="ECO:0000256" key="2">
    <source>
        <dbReference type="ARBA" id="ARBA00022692"/>
    </source>
</evidence>
<keyword evidence="2 5" id="KW-0812">Transmembrane</keyword>
<evidence type="ECO:0000256" key="3">
    <source>
        <dbReference type="ARBA" id="ARBA00022989"/>
    </source>
</evidence>